<feature type="domain" description="GST C-terminal" evidence="2">
    <location>
        <begin position="85"/>
        <end position="213"/>
    </location>
</feature>
<dbReference type="Gene3D" id="3.40.30.10">
    <property type="entry name" value="Glutaredoxin"/>
    <property type="match status" value="1"/>
</dbReference>
<comment type="caution">
    <text evidence="3">The sequence shown here is derived from an EMBL/GenBank/DDBJ whole genome shotgun (WGS) entry which is preliminary data.</text>
</comment>
<dbReference type="CDD" id="cd03051">
    <property type="entry name" value="GST_N_GTT2_like"/>
    <property type="match status" value="1"/>
</dbReference>
<protein>
    <submittedName>
        <fullName evidence="3">Glutathione S-transferase</fullName>
    </submittedName>
</protein>
<proteinExistence type="predicted"/>
<dbReference type="SUPFAM" id="SSF47616">
    <property type="entry name" value="GST C-terminal domain-like"/>
    <property type="match status" value="1"/>
</dbReference>
<dbReference type="PROSITE" id="PS50404">
    <property type="entry name" value="GST_NTER"/>
    <property type="match status" value="1"/>
</dbReference>
<evidence type="ECO:0000259" key="1">
    <source>
        <dbReference type="PROSITE" id="PS50404"/>
    </source>
</evidence>
<feature type="domain" description="GST N-terminal" evidence="1">
    <location>
        <begin position="1"/>
        <end position="80"/>
    </location>
</feature>
<dbReference type="PANTHER" id="PTHR44051">
    <property type="entry name" value="GLUTATHIONE S-TRANSFERASE-RELATED"/>
    <property type="match status" value="1"/>
</dbReference>
<organism evidence="3 4">
    <name type="scientific">Parasphingopyxis lamellibrachiae</name>
    <dbReference type="NCBI Taxonomy" id="680125"/>
    <lineage>
        <taxon>Bacteria</taxon>
        <taxon>Pseudomonadati</taxon>
        <taxon>Pseudomonadota</taxon>
        <taxon>Alphaproteobacteria</taxon>
        <taxon>Sphingomonadales</taxon>
        <taxon>Sphingomonadaceae</taxon>
        <taxon>Parasphingopyxis</taxon>
    </lineage>
</organism>
<accession>A0A3D9FHQ4</accession>
<dbReference type="InterPro" id="IPR036282">
    <property type="entry name" value="Glutathione-S-Trfase_C_sf"/>
</dbReference>
<gene>
    <name evidence="3" type="ORF">DFR46_2370</name>
</gene>
<keyword evidence="3" id="KW-0808">Transferase</keyword>
<dbReference type="InterPro" id="IPR034345">
    <property type="entry name" value="Gtt2-like_N"/>
</dbReference>
<dbReference type="Pfam" id="PF00043">
    <property type="entry name" value="GST_C"/>
    <property type="match status" value="1"/>
</dbReference>
<dbReference type="InterPro" id="IPR004046">
    <property type="entry name" value="GST_C"/>
</dbReference>
<dbReference type="OrthoDB" id="5293590at2"/>
<evidence type="ECO:0000313" key="3">
    <source>
        <dbReference type="EMBL" id="RED17324.1"/>
    </source>
</evidence>
<dbReference type="PANTHER" id="PTHR44051:SF8">
    <property type="entry name" value="GLUTATHIONE S-TRANSFERASE GSTA"/>
    <property type="match status" value="1"/>
</dbReference>
<keyword evidence="4" id="KW-1185">Reference proteome</keyword>
<dbReference type="InterPro" id="IPR010987">
    <property type="entry name" value="Glutathione-S-Trfase_C-like"/>
</dbReference>
<sequence>MKLYQSIGPNPRVATMFIAEKGLEIERQFLDIRVGENRQPDYLALNPHGGTPLLVLDDGTKISESVAICEYLDETHAASPLLGFTPEERAATRQTTRIVDQNIVVPLTNGFRSAEGLPMFKDRLFCCPEAADGNKAYAQDGLKQADAMLAGREYLVGDRFTLADILLFCFVEFGSTVGQSAPAELANLHAWRARVAARPSAALSGNPQNGVAN</sequence>
<dbReference type="SFLD" id="SFLDG00358">
    <property type="entry name" value="Main_(cytGST)"/>
    <property type="match status" value="1"/>
</dbReference>
<dbReference type="InterPro" id="IPR040079">
    <property type="entry name" value="Glutathione_S-Trfase"/>
</dbReference>
<evidence type="ECO:0000259" key="2">
    <source>
        <dbReference type="PROSITE" id="PS50405"/>
    </source>
</evidence>
<dbReference type="Gene3D" id="1.20.1050.10">
    <property type="match status" value="1"/>
</dbReference>
<dbReference type="Pfam" id="PF13409">
    <property type="entry name" value="GST_N_2"/>
    <property type="match status" value="1"/>
</dbReference>
<reference evidence="3 4" key="1">
    <citation type="submission" date="2018-07" db="EMBL/GenBank/DDBJ databases">
        <title>Genomic Encyclopedia of Type Strains, Phase IV (KMG-IV): sequencing the most valuable type-strain genomes for metagenomic binning, comparative biology and taxonomic classification.</title>
        <authorList>
            <person name="Goeker M."/>
        </authorList>
    </citation>
    <scope>NUCLEOTIDE SEQUENCE [LARGE SCALE GENOMIC DNA]</scope>
    <source>
        <strain evidence="3 4">DSM 26725</strain>
    </source>
</reference>
<dbReference type="PROSITE" id="PS50405">
    <property type="entry name" value="GST_CTER"/>
    <property type="match status" value="1"/>
</dbReference>
<dbReference type="SUPFAM" id="SSF52833">
    <property type="entry name" value="Thioredoxin-like"/>
    <property type="match status" value="1"/>
</dbReference>
<dbReference type="InterPro" id="IPR004045">
    <property type="entry name" value="Glutathione_S-Trfase_N"/>
</dbReference>
<dbReference type="SFLD" id="SFLDS00019">
    <property type="entry name" value="Glutathione_Transferase_(cytos"/>
    <property type="match status" value="1"/>
</dbReference>
<name>A0A3D9FHQ4_9SPHN</name>
<dbReference type="RefSeq" id="WP_116236612.1">
    <property type="nucleotide sequence ID" value="NZ_QRDP01000004.1"/>
</dbReference>
<dbReference type="Proteomes" id="UP000256310">
    <property type="component" value="Unassembled WGS sequence"/>
</dbReference>
<dbReference type="GO" id="GO:0016740">
    <property type="term" value="F:transferase activity"/>
    <property type="evidence" value="ECO:0007669"/>
    <property type="project" value="UniProtKB-KW"/>
</dbReference>
<dbReference type="EMBL" id="QRDP01000004">
    <property type="protein sequence ID" value="RED17324.1"/>
    <property type="molecule type" value="Genomic_DNA"/>
</dbReference>
<dbReference type="AlphaFoldDB" id="A0A3D9FHQ4"/>
<evidence type="ECO:0000313" key="4">
    <source>
        <dbReference type="Proteomes" id="UP000256310"/>
    </source>
</evidence>
<dbReference type="InterPro" id="IPR036249">
    <property type="entry name" value="Thioredoxin-like_sf"/>
</dbReference>